<sequence>MSEPITAAEAPLPAPMPRYFLHSEGSLQSVHNLRDPGPYLAAGFEEMDEATYRAALDGGMSGSVADTTVEREV</sequence>
<organism evidence="1 2">
    <name type="scientific">Streptomyces pimonensis</name>
    <dbReference type="NCBI Taxonomy" id="2860288"/>
    <lineage>
        <taxon>Bacteria</taxon>
        <taxon>Bacillati</taxon>
        <taxon>Actinomycetota</taxon>
        <taxon>Actinomycetes</taxon>
        <taxon>Kitasatosporales</taxon>
        <taxon>Streptomycetaceae</taxon>
        <taxon>Streptomyces</taxon>
    </lineage>
</organism>
<reference evidence="1 2" key="1">
    <citation type="journal article" date="2021" name="Res Sq">
        <title>Streptomyces Pimoensis sp. nov., Isolated From the Taklimakan Desert in Xinjiang, China.</title>
        <authorList>
            <person name="Zhang P."/>
            <person name="Luo X."/>
            <person name="Luo X."/>
            <person name="Liu Z."/>
            <person name="Xia Z."/>
            <person name="Wan C."/>
            <person name="zhang L."/>
        </authorList>
    </citation>
    <scope>NUCLEOTIDE SEQUENCE [LARGE SCALE GENOMIC DNA]</scope>
    <source>
        <strain evidence="1 2">TRM75549</strain>
    </source>
</reference>
<evidence type="ECO:0000313" key="1">
    <source>
        <dbReference type="EMBL" id="MEZ3180804.1"/>
    </source>
</evidence>
<evidence type="ECO:0000313" key="2">
    <source>
        <dbReference type="Proteomes" id="UP001567537"/>
    </source>
</evidence>
<dbReference type="Proteomes" id="UP001567537">
    <property type="component" value="Unassembled WGS sequence"/>
</dbReference>
<comment type="caution">
    <text evidence="1">The sequence shown here is derived from an EMBL/GenBank/DDBJ whole genome shotgun (WGS) entry which is preliminary data.</text>
</comment>
<proteinExistence type="predicted"/>
<name>A0ABV4J3L6_9ACTN</name>
<accession>A0ABV4J3L6</accession>
<dbReference type="EMBL" id="JAHWZY010000019">
    <property type="protein sequence ID" value="MEZ3180804.1"/>
    <property type="molecule type" value="Genomic_DNA"/>
</dbReference>
<gene>
    <name evidence="1" type="ORF">KYY02_19550</name>
</gene>
<protein>
    <submittedName>
        <fullName evidence="1">Uncharacterized protein</fullName>
    </submittedName>
</protein>
<keyword evidence="2" id="KW-1185">Reference proteome</keyword>
<dbReference type="RefSeq" id="WP_371239728.1">
    <property type="nucleotide sequence ID" value="NZ_JAHWZY010000019.1"/>
</dbReference>